<dbReference type="EMBL" id="OZ019895">
    <property type="protein sequence ID" value="CAK9219450.1"/>
    <property type="molecule type" value="Genomic_DNA"/>
</dbReference>
<dbReference type="PANTHER" id="PTHR44566:SF1">
    <property type="entry name" value="WD REPEAT-CONTAINING PROTEIN 25"/>
    <property type="match status" value="1"/>
</dbReference>
<feature type="region of interest" description="Disordered" evidence="4">
    <location>
        <begin position="1"/>
        <end position="70"/>
    </location>
</feature>
<feature type="compositionally biased region" description="Low complexity" evidence="4">
    <location>
        <begin position="40"/>
        <end position="68"/>
    </location>
</feature>
<keyword evidence="7" id="KW-1185">Reference proteome</keyword>
<feature type="repeat" description="WD" evidence="3">
    <location>
        <begin position="194"/>
        <end position="235"/>
    </location>
</feature>
<dbReference type="InterPro" id="IPR019775">
    <property type="entry name" value="WD40_repeat_CS"/>
</dbReference>
<protein>
    <recommendedName>
        <fullName evidence="5">Translation initiation factor beta propellor-like domain-containing protein</fullName>
    </recommendedName>
</protein>
<dbReference type="InterPro" id="IPR053053">
    <property type="entry name" value="WD_repeat_protein"/>
</dbReference>
<name>A0ABP0UES9_9BRYO</name>
<evidence type="ECO:0000256" key="1">
    <source>
        <dbReference type="ARBA" id="ARBA00022574"/>
    </source>
</evidence>
<keyword evidence="2" id="KW-0677">Repeat</keyword>
<evidence type="ECO:0000259" key="5">
    <source>
        <dbReference type="Pfam" id="PF08662"/>
    </source>
</evidence>
<reference evidence="6" key="1">
    <citation type="submission" date="2024-02" db="EMBL/GenBank/DDBJ databases">
        <authorList>
            <consortium name="ELIXIR-Norway"/>
            <consortium name="Elixir Norway"/>
        </authorList>
    </citation>
    <scope>NUCLEOTIDE SEQUENCE</scope>
</reference>
<evidence type="ECO:0000256" key="4">
    <source>
        <dbReference type="SAM" id="MobiDB-lite"/>
    </source>
</evidence>
<dbReference type="Pfam" id="PF00400">
    <property type="entry name" value="WD40"/>
    <property type="match status" value="3"/>
</dbReference>
<organism evidence="6 7">
    <name type="scientific">Sphagnum troendelagicum</name>
    <dbReference type="NCBI Taxonomy" id="128251"/>
    <lineage>
        <taxon>Eukaryota</taxon>
        <taxon>Viridiplantae</taxon>
        <taxon>Streptophyta</taxon>
        <taxon>Embryophyta</taxon>
        <taxon>Bryophyta</taxon>
        <taxon>Sphagnophytina</taxon>
        <taxon>Sphagnopsida</taxon>
        <taxon>Sphagnales</taxon>
        <taxon>Sphagnaceae</taxon>
        <taxon>Sphagnum</taxon>
    </lineage>
</organism>
<feature type="compositionally biased region" description="Low complexity" evidence="4">
    <location>
        <begin position="1"/>
        <end position="14"/>
    </location>
</feature>
<dbReference type="PROSITE" id="PS00678">
    <property type="entry name" value="WD_REPEATS_1"/>
    <property type="match status" value="1"/>
</dbReference>
<feature type="domain" description="Translation initiation factor beta propellor-like" evidence="5">
    <location>
        <begin position="199"/>
        <end position="326"/>
    </location>
</feature>
<dbReference type="PROSITE" id="PS50082">
    <property type="entry name" value="WD_REPEATS_2"/>
    <property type="match status" value="3"/>
</dbReference>
<gene>
    <name evidence="6" type="ORF">CSSPTR1EN2_LOCUS14519</name>
</gene>
<proteinExistence type="predicted"/>
<evidence type="ECO:0000256" key="2">
    <source>
        <dbReference type="ARBA" id="ARBA00022737"/>
    </source>
</evidence>
<dbReference type="InterPro" id="IPR013979">
    <property type="entry name" value="TIF_beta_prop-like"/>
</dbReference>
<evidence type="ECO:0000256" key="3">
    <source>
        <dbReference type="PROSITE-ProRule" id="PRU00221"/>
    </source>
</evidence>
<dbReference type="Pfam" id="PF08662">
    <property type="entry name" value="eIF2A"/>
    <property type="match status" value="1"/>
</dbReference>
<dbReference type="PANTHER" id="PTHR44566">
    <property type="entry name" value="TRANSDUCIN/WD40 REPEAT-LIKE SUPERFAMILY PROTEIN"/>
    <property type="match status" value="1"/>
</dbReference>
<evidence type="ECO:0000313" key="6">
    <source>
        <dbReference type="EMBL" id="CAK9219450.1"/>
    </source>
</evidence>
<dbReference type="SMART" id="SM00320">
    <property type="entry name" value="WD40"/>
    <property type="match status" value="6"/>
</dbReference>
<dbReference type="InterPro" id="IPR015943">
    <property type="entry name" value="WD40/YVTN_repeat-like_dom_sf"/>
</dbReference>
<keyword evidence="1 3" id="KW-0853">WD repeat</keyword>
<dbReference type="InterPro" id="IPR001680">
    <property type="entry name" value="WD40_rpt"/>
</dbReference>
<dbReference type="Gene3D" id="2.130.10.10">
    <property type="entry name" value="YVTN repeat-like/Quinoprotein amine dehydrogenase"/>
    <property type="match status" value="1"/>
</dbReference>
<evidence type="ECO:0000313" key="7">
    <source>
        <dbReference type="Proteomes" id="UP001497512"/>
    </source>
</evidence>
<dbReference type="SUPFAM" id="SSF50978">
    <property type="entry name" value="WD40 repeat-like"/>
    <property type="match status" value="1"/>
</dbReference>
<dbReference type="PROSITE" id="PS50294">
    <property type="entry name" value="WD_REPEATS_REGION"/>
    <property type="match status" value="1"/>
</dbReference>
<feature type="repeat" description="WD" evidence="3">
    <location>
        <begin position="242"/>
        <end position="277"/>
    </location>
</feature>
<accession>A0ABP0UES9</accession>
<dbReference type="Proteomes" id="UP001497512">
    <property type="component" value="Chromosome 3"/>
</dbReference>
<dbReference type="InterPro" id="IPR036322">
    <property type="entry name" value="WD40_repeat_dom_sf"/>
</dbReference>
<sequence>MEALISAYDSASGSSDGGDNKEDASEETRADAKRQKFVGPLPATHSAPAPAAAVSLLPSPSAPSFTSTENVGEVKGRYVSKRERAAMAAASIKNPAPVPAPPVASSSSEMETAALNAKLPPRIQHKLDYYARETSARNRWPKEQTIHLKGHTKAVVGVRWSPTHGALLASAAMDHKVQIWNVWNAPDQQVARTLTCHSAALKDVQWSSDGTSVLSCGFDQTIQLSDIESGSQLKVFLENQFVNVLRFHPLQQQLFLAGGSKGTIKLWDLRTGKSVCEYSKALGQVMDLDFSPDGKRFVSTSDIAKRNASDKALVVWNFETQIALSNQVYLEAYTCPSVRFHPYEASFVAQSNADYIAIFSSRPPFKLNKYKRFEGHQVAGYRIQCNFSPDGELLVTGSADGCAYFYSYRSSKLMSKQQAHDGVCSDVVYHPTLPSVVATCGWDGVVSVFE</sequence>
<feature type="repeat" description="WD" evidence="3">
    <location>
        <begin position="148"/>
        <end position="182"/>
    </location>
</feature>
<feature type="compositionally biased region" description="Basic and acidic residues" evidence="4">
    <location>
        <begin position="18"/>
        <end position="34"/>
    </location>
</feature>
<dbReference type="CDD" id="cd00200">
    <property type="entry name" value="WD40"/>
    <property type="match status" value="1"/>
</dbReference>